<sequence length="189" mass="21891">MKYYDIRRTIAESNDEFNHKSDAHYTTPQYSGVLLVMKDCRPRVLPTSNDDDVGCIVARRAISNVPRPVKFYTNPRGRGCDETQQGVFVPLLPMCQLPPNEPNPSAPDLNAWQDRACRRMVAAECSWWVIEYRTKRNGLETLGIEQVHDSLPYFFWKNPIKVALGLYRLAVEPVFYPIWVLDIRRVFLS</sequence>
<protein>
    <submittedName>
        <fullName evidence="1">Uncharacterized protein</fullName>
    </submittedName>
</protein>
<reference evidence="1" key="1">
    <citation type="journal article" date="2020" name="Nat. Commun.">
        <title>Large-scale genome sequencing of mycorrhizal fungi provides insights into the early evolution of symbiotic traits.</title>
        <authorList>
            <person name="Miyauchi S."/>
            <person name="Kiss E."/>
            <person name="Kuo A."/>
            <person name="Drula E."/>
            <person name="Kohler A."/>
            <person name="Sanchez-Garcia M."/>
            <person name="Morin E."/>
            <person name="Andreopoulos B."/>
            <person name="Barry K.W."/>
            <person name="Bonito G."/>
            <person name="Buee M."/>
            <person name="Carver A."/>
            <person name="Chen C."/>
            <person name="Cichocki N."/>
            <person name="Clum A."/>
            <person name="Culley D."/>
            <person name="Crous P.W."/>
            <person name="Fauchery L."/>
            <person name="Girlanda M."/>
            <person name="Hayes R.D."/>
            <person name="Keri Z."/>
            <person name="LaButti K."/>
            <person name="Lipzen A."/>
            <person name="Lombard V."/>
            <person name="Magnuson J."/>
            <person name="Maillard F."/>
            <person name="Murat C."/>
            <person name="Nolan M."/>
            <person name="Ohm R.A."/>
            <person name="Pangilinan J."/>
            <person name="Pereira M.F."/>
            <person name="Perotto S."/>
            <person name="Peter M."/>
            <person name="Pfister S."/>
            <person name="Riley R."/>
            <person name="Sitrit Y."/>
            <person name="Stielow J.B."/>
            <person name="Szollosi G."/>
            <person name="Zifcakova L."/>
            <person name="Stursova M."/>
            <person name="Spatafora J.W."/>
            <person name="Tedersoo L."/>
            <person name="Vaario L.M."/>
            <person name="Yamada A."/>
            <person name="Yan M."/>
            <person name="Wang P."/>
            <person name="Xu J."/>
            <person name="Bruns T."/>
            <person name="Baldrian P."/>
            <person name="Vilgalys R."/>
            <person name="Dunand C."/>
            <person name="Henrissat B."/>
            <person name="Grigoriev I.V."/>
            <person name="Hibbett D."/>
            <person name="Nagy L.G."/>
            <person name="Martin F.M."/>
        </authorList>
    </citation>
    <scope>NUCLEOTIDE SEQUENCE</scope>
    <source>
        <strain evidence="1">UP504</strain>
    </source>
</reference>
<accession>A0A9P6ABR8</accession>
<proteinExistence type="predicted"/>
<dbReference type="Proteomes" id="UP000886523">
    <property type="component" value="Unassembled WGS sequence"/>
</dbReference>
<comment type="caution">
    <text evidence="1">The sequence shown here is derived from an EMBL/GenBank/DDBJ whole genome shotgun (WGS) entry which is preliminary data.</text>
</comment>
<organism evidence="1 2">
    <name type="scientific">Hydnum rufescens UP504</name>
    <dbReference type="NCBI Taxonomy" id="1448309"/>
    <lineage>
        <taxon>Eukaryota</taxon>
        <taxon>Fungi</taxon>
        <taxon>Dikarya</taxon>
        <taxon>Basidiomycota</taxon>
        <taxon>Agaricomycotina</taxon>
        <taxon>Agaricomycetes</taxon>
        <taxon>Cantharellales</taxon>
        <taxon>Hydnaceae</taxon>
        <taxon>Hydnum</taxon>
    </lineage>
</organism>
<gene>
    <name evidence="1" type="ORF">BS47DRAFT_1402727</name>
</gene>
<name>A0A9P6ABR8_9AGAM</name>
<dbReference type="EMBL" id="MU129439">
    <property type="protein sequence ID" value="KAF9503120.1"/>
    <property type="molecule type" value="Genomic_DNA"/>
</dbReference>
<evidence type="ECO:0000313" key="1">
    <source>
        <dbReference type="EMBL" id="KAF9503120.1"/>
    </source>
</evidence>
<dbReference type="AlphaFoldDB" id="A0A9P6ABR8"/>
<evidence type="ECO:0000313" key="2">
    <source>
        <dbReference type="Proteomes" id="UP000886523"/>
    </source>
</evidence>
<keyword evidence="2" id="KW-1185">Reference proteome</keyword>